<evidence type="ECO:0000313" key="1">
    <source>
        <dbReference type="EMBL" id="BES92898.1"/>
    </source>
</evidence>
<gene>
    <name evidence="1" type="ORF">NTJ_05707</name>
</gene>
<accession>A0ABN7ALI0</accession>
<dbReference type="Proteomes" id="UP001307889">
    <property type="component" value="Chromosome 4"/>
</dbReference>
<reference evidence="1 2" key="1">
    <citation type="submission" date="2023-09" db="EMBL/GenBank/DDBJ databases">
        <title>Nesidiocoris tenuis whole genome shotgun sequence.</title>
        <authorList>
            <person name="Shibata T."/>
            <person name="Shimoda M."/>
            <person name="Kobayashi T."/>
            <person name="Uehara T."/>
        </authorList>
    </citation>
    <scope>NUCLEOTIDE SEQUENCE [LARGE SCALE GENOMIC DNA]</scope>
    <source>
        <strain evidence="1 2">Japan</strain>
    </source>
</reference>
<sequence>MRGHVKSLERLLVAKRATISLRSTPLTTEMISFVRLAGTMAPSGGTQVLISDTAIATHSHDPLRLSRWHCHEIVITSHARLQCPHLGQELSSRKLN</sequence>
<dbReference type="EMBL" id="AP028912">
    <property type="protein sequence ID" value="BES92898.1"/>
    <property type="molecule type" value="Genomic_DNA"/>
</dbReference>
<organism evidence="1 2">
    <name type="scientific">Nesidiocoris tenuis</name>
    <dbReference type="NCBI Taxonomy" id="355587"/>
    <lineage>
        <taxon>Eukaryota</taxon>
        <taxon>Metazoa</taxon>
        <taxon>Ecdysozoa</taxon>
        <taxon>Arthropoda</taxon>
        <taxon>Hexapoda</taxon>
        <taxon>Insecta</taxon>
        <taxon>Pterygota</taxon>
        <taxon>Neoptera</taxon>
        <taxon>Paraneoptera</taxon>
        <taxon>Hemiptera</taxon>
        <taxon>Heteroptera</taxon>
        <taxon>Panheteroptera</taxon>
        <taxon>Cimicomorpha</taxon>
        <taxon>Miridae</taxon>
        <taxon>Dicyphina</taxon>
        <taxon>Nesidiocoris</taxon>
    </lineage>
</organism>
<name>A0ABN7ALI0_9HEMI</name>
<keyword evidence="2" id="KW-1185">Reference proteome</keyword>
<evidence type="ECO:0000313" key="2">
    <source>
        <dbReference type="Proteomes" id="UP001307889"/>
    </source>
</evidence>
<proteinExistence type="predicted"/>
<protein>
    <submittedName>
        <fullName evidence="1">Uncharacterized protein</fullName>
    </submittedName>
</protein>